<comment type="similarity">
    <text evidence="12">Belongs to the alanine racemase family.</text>
</comment>
<keyword evidence="8 12" id="KW-0413">Isomerase</keyword>
<comment type="catalytic activity">
    <reaction evidence="12">
        <text>L-alanine = D-alanine</text>
        <dbReference type="Rhea" id="RHEA:20249"/>
        <dbReference type="ChEBI" id="CHEBI:57416"/>
        <dbReference type="ChEBI" id="CHEBI:57972"/>
        <dbReference type="EC" id="5.1.1.1"/>
    </reaction>
</comment>
<dbReference type="RefSeq" id="WP_172686650.1">
    <property type="nucleotide sequence ID" value="NZ_KP342511.1"/>
</dbReference>
<dbReference type="GO" id="GO:0005886">
    <property type="term" value="C:plasma membrane"/>
    <property type="evidence" value="ECO:0007669"/>
    <property type="project" value="UniProtKB-SubCell"/>
</dbReference>
<comment type="subcellular location">
    <subcellularLocation>
        <location evidence="2">Cell membrane</location>
        <topology evidence="2">Multi-pass membrane protein</topology>
    </subcellularLocation>
</comment>
<reference evidence="17" key="1">
    <citation type="journal article" date="2015" name="J. Antimicrob. Chemother.">
        <title>Vancomycin-resistant Enterococcus faecium harbouring vanN in Canada: a case and complete sequence of pEfm12493 harbouring the vanN operon.</title>
        <authorList>
            <person name="Boyd D.A."/>
            <person name="Levesque S."/>
            <person name="Picard A.C."/>
            <person name="Golding G.R."/>
        </authorList>
    </citation>
    <scope>NUCLEOTIDE SEQUENCE</scope>
    <source>
        <strain evidence="17">N12-493</strain>
        <plasmid evidence="17">pEfm12493</plasmid>
    </source>
</reference>
<gene>
    <name evidence="17" type="ORF">pEfm12493_098</name>
</gene>
<dbReference type="Gene3D" id="2.40.37.10">
    <property type="entry name" value="Lyase, Ornithine Decarboxylase, Chain A, domain 1"/>
    <property type="match status" value="1"/>
</dbReference>
<dbReference type="GO" id="GO:0016747">
    <property type="term" value="F:acyltransferase activity, transferring groups other than amino-acyl groups"/>
    <property type="evidence" value="ECO:0007669"/>
    <property type="project" value="InterPro"/>
</dbReference>
<name>A0A0D5MCA9_ENTFC</name>
<evidence type="ECO:0000256" key="14">
    <source>
        <dbReference type="PIRSR" id="PIRSR600821-52"/>
    </source>
</evidence>
<dbReference type="InterPro" id="IPR011079">
    <property type="entry name" value="Ala_racemase_C"/>
</dbReference>
<evidence type="ECO:0000256" key="9">
    <source>
        <dbReference type="ARBA" id="ARBA00023251"/>
    </source>
</evidence>
<dbReference type="InterPro" id="IPR001608">
    <property type="entry name" value="Ala_racemase_N"/>
</dbReference>
<dbReference type="InterPro" id="IPR011248">
    <property type="entry name" value="Serine/alanine_racemase"/>
</dbReference>
<feature type="transmembrane region" description="Helical" evidence="15">
    <location>
        <begin position="247"/>
        <end position="264"/>
    </location>
</feature>
<feature type="transmembrane region" description="Helical" evidence="15">
    <location>
        <begin position="179"/>
        <end position="201"/>
    </location>
</feature>
<comment type="similarity">
    <text evidence="11">In the C-terminal section; belongs to the alanine racemase family.</text>
</comment>
<comment type="cofactor">
    <cofactor evidence="1 12 13">
        <name>pyridoxal 5'-phosphate</name>
        <dbReference type="ChEBI" id="CHEBI:597326"/>
    </cofactor>
</comment>
<dbReference type="Pfam" id="PF01168">
    <property type="entry name" value="Ala_racemase_N"/>
    <property type="match status" value="1"/>
</dbReference>
<dbReference type="PRINTS" id="PR00992">
    <property type="entry name" value="ALARACEMASE"/>
</dbReference>
<dbReference type="FunFam" id="3.20.20.10:FF:000002">
    <property type="entry name" value="Alanine racemase"/>
    <property type="match status" value="1"/>
</dbReference>
<dbReference type="GO" id="GO:0008784">
    <property type="term" value="F:alanine racemase activity"/>
    <property type="evidence" value="ECO:0007669"/>
    <property type="project" value="UniProtKB-UniRule"/>
</dbReference>
<dbReference type="NCBIfam" id="NF033132">
    <property type="entry name" value="vanT-CELN"/>
    <property type="match status" value="1"/>
</dbReference>
<dbReference type="NCBIfam" id="TIGR00492">
    <property type="entry name" value="alr"/>
    <property type="match status" value="1"/>
</dbReference>
<feature type="transmembrane region" description="Helical" evidence="15">
    <location>
        <begin position="84"/>
        <end position="104"/>
    </location>
</feature>
<feature type="transmembrane region" description="Helical" evidence="15">
    <location>
        <begin position="124"/>
        <end position="141"/>
    </location>
</feature>
<dbReference type="InterPro" id="IPR000821">
    <property type="entry name" value="Ala_racemase"/>
</dbReference>
<evidence type="ECO:0000256" key="5">
    <source>
        <dbReference type="ARBA" id="ARBA00022898"/>
    </source>
</evidence>
<evidence type="ECO:0000256" key="4">
    <source>
        <dbReference type="ARBA" id="ARBA00022692"/>
    </source>
</evidence>
<feature type="transmembrane region" description="Helical" evidence="15">
    <location>
        <begin position="12"/>
        <end position="30"/>
    </location>
</feature>
<dbReference type="GO" id="GO:0046677">
    <property type="term" value="P:response to antibiotic"/>
    <property type="evidence" value="ECO:0007669"/>
    <property type="project" value="UniProtKB-KW"/>
</dbReference>
<evidence type="ECO:0000256" key="7">
    <source>
        <dbReference type="ARBA" id="ARBA00023136"/>
    </source>
</evidence>
<dbReference type="Gene3D" id="3.20.20.10">
    <property type="entry name" value="Alanine racemase"/>
    <property type="match status" value="1"/>
</dbReference>
<evidence type="ECO:0000256" key="2">
    <source>
        <dbReference type="ARBA" id="ARBA00004651"/>
    </source>
</evidence>
<evidence type="ECO:0000256" key="8">
    <source>
        <dbReference type="ARBA" id="ARBA00023235"/>
    </source>
</evidence>
<feature type="transmembrane region" description="Helical" evidence="15">
    <location>
        <begin position="42"/>
        <end position="63"/>
    </location>
</feature>
<dbReference type="InterPro" id="IPR009006">
    <property type="entry name" value="Ala_racemase/Decarboxylase_C"/>
</dbReference>
<dbReference type="SMART" id="SM01005">
    <property type="entry name" value="Ala_racemase_C"/>
    <property type="match status" value="1"/>
</dbReference>
<feature type="transmembrane region" description="Helical" evidence="15">
    <location>
        <begin position="307"/>
        <end position="324"/>
    </location>
</feature>
<keyword evidence="3" id="KW-1003">Cell membrane</keyword>
<dbReference type="Pfam" id="PF01757">
    <property type="entry name" value="Acyl_transf_3"/>
    <property type="match status" value="1"/>
</dbReference>
<dbReference type="PANTHER" id="PTHR30511">
    <property type="entry name" value="ALANINE RACEMASE"/>
    <property type="match status" value="1"/>
</dbReference>
<evidence type="ECO:0000256" key="12">
    <source>
        <dbReference type="HAMAP-Rule" id="MF_01201"/>
    </source>
</evidence>
<dbReference type="AlphaFoldDB" id="A0A0D5MCA9"/>
<organism evidence="17">
    <name type="scientific">Enterococcus faecium</name>
    <name type="common">Streptococcus faecium</name>
    <dbReference type="NCBI Taxonomy" id="1352"/>
    <lineage>
        <taxon>Bacteria</taxon>
        <taxon>Bacillati</taxon>
        <taxon>Bacillota</taxon>
        <taxon>Bacilli</taxon>
        <taxon>Lactobacillales</taxon>
        <taxon>Enterococcaceae</taxon>
        <taxon>Enterococcus</taxon>
    </lineage>
</organism>
<evidence type="ECO:0000256" key="1">
    <source>
        <dbReference type="ARBA" id="ARBA00001933"/>
    </source>
</evidence>
<dbReference type="UniPathway" id="UPA00042">
    <property type="reaction ID" value="UER00497"/>
</dbReference>
<dbReference type="HAMAP" id="MF_01201">
    <property type="entry name" value="Ala_racemase"/>
    <property type="match status" value="1"/>
</dbReference>
<comment type="similarity">
    <text evidence="10">In the N-terminal section; belongs to the acyltransferase 3 family.</text>
</comment>
<keyword evidence="5 12" id="KW-0663">Pyridoxal phosphate</keyword>
<evidence type="ECO:0000256" key="3">
    <source>
        <dbReference type="ARBA" id="ARBA00022475"/>
    </source>
</evidence>
<accession>A0A0D5MCA9</accession>
<feature type="active site" description="Proton acceptor; specific for L-alanine" evidence="12">
    <location>
        <position position="599"/>
    </location>
</feature>
<evidence type="ECO:0000256" key="13">
    <source>
        <dbReference type="PIRSR" id="PIRSR600821-50"/>
    </source>
</evidence>
<feature type="binding site" evidence="12 14">
    <location>
        <position position="648"/>
    </location>
    <ligand>
        <name>substrate</name>
    </ligand>
</feature>
<keyword evidence="9" id="KW-0046">Antibiotic resistance</keyword>
<comment type="function">
    <text evidence="12">Catalyzes the interconversion of L-alanine and D-alanine. May also act on other amino acids.</text>
</comment>
<evidence type="ECO:0000256" key="15">
    <source>
        <dbReference type="SAM" id="Phobius"/>
    </source>
</evidence>
<feature type="active site" description="Proton acceptor; specific for D-alanine" evidence="12">
    <location>
        <position position="373"/>
    </location>
</feature>
<feature type="transmembrane region" description="Helical" evidence="15">
    <location>
        <begin position="148"/>
        <end position="167"/>
    </location>
</feature>
<evidence type="ECO:0000256" key="6">
    <source>
        <dbReference type="ARBA" id="ARBA00022989"/>
    </source>
</evidence>
<dbReference type="SUPFAM" id="SSF50621">
    <property type="entry name" value="Alanine racemase C-terminal domain-like"/>
    <property type="match status" value="1"/>
</dbReference>
<dbReference type="EMBL" id="KP342511">
    <property type="protein sequence ID" value="AJY53582.1"/>
    <property type="molecule type" value="Genomic_DNA"/>
</dbReference>
<proteinExistence type="inferred from homology"/>
<dbReference type="GO" id="GO:0030632">
    <property type="term" value="P:D-alanine biosynthetic process"/>
    <property type="evidence" value="ECO:0007669"/>
    <property type="project" value="UniProtKB-UniRule"/>
</dbReference>
<evidence type="ECO:0000259" key="16">
    <source>
        <dbReference type="SMART" id="SM01005"/>
    </source>
</evidence>
<keyword evidence="4 15" id="KW-0812">Transmembrane</keyword>
<dbReference type="PANTHER" id="PTHR30511:SF0">
    <property type="entry name" value="ALANINE RACEMASE, CATABOLIC-RELATED"/>
    <property type="match status" value="1"/>
</dbReference>
<feature type="domain" description="Alanine racemase C-terminal" evidence="16">
    <location>
        <begin position="578"/>
        <end position="700"/>
    </location>
</feature>
<dbReference type="GO" id="GO:0030170">
    <property type="term" value="F:pyridoxal phosphate binding"/>
    <property type="evidence" value="ECO:0007669"/>
    <property type="project" value="UniProtKB-UniRule"/>
</dbReference>
<dbReference type="Pfam" id="PF00842">
    <property type="entry name" value="Ala_racemase_C"/>
    <property type="match status" value="1"/>
</dbReference>
<dbReference type="EC" id="5.1.1.1" evidence="12"/>
<protein>
    <recommendedName>
        <fullName evidence="12">Alanine racemase</fullName>
        <ecNumber evidence="12">5.1.1.1</ecNumber>
    </recommendedName>
</protein>
<evidence type="ECO:0000313" key="17">
    <source>
        <dbReference type="EMBL" id="AJY53582.1"/>
    </source>
</evidence>
<feature type="binding site" evidence="12 14">
    <location>
        <position position="467"/>
    </location>
    <ligand>
        <name>substrate</name>
    </ligand>
</feature>
<keyword evidence="7 15" id="KW-0472">Membrane</keyword>
<feature type="transmembrane region" description="Helical" evidence="15">
    <location>
        <begin position="221"/>
        <end position="241"/>
    </location>
</feature>
<dbReference type="PIRSF" id="PIRSF036464">
    <property type="entry name" value="Ser_ala_racem"/>
    <property type="match status" value="1"/>
</dbReference>
<sequence length="700" mass="79806">MKNVNTGINQFRLIAAFMVVAIHCFPFQSFSKTLDVLITLTLFRIAVPFFLMITGFYLIGPIATKRDYPAHLKIKKFFKKQVKLYVLVTLIYLPLAFYSGVITFKTSVLQFFQLIFFEGVLYHLWYFPALILGVIVVYCLLQRFTLKQVLLVTFLFYLLCLGGDSWWGLARQIPVLEKIYQGIFTLMIHTRNGLFFASFFLTLGASFHQLDLNMRTSKAKYFLLIASLGMLVESYLLHSFSSPKHDSAYLFLPVVMFFLFPFILNWQPTRVIVDASTISLGIYVFHPYVIAVVHTLAKKIAILNNSLVYYLCVSLLTSLIILYVHSKKKKTAKDHATFVQRTRKVLSKQAVIHNLAQINQVIPKTTKVMAVIKANAYGTDDTEFARILEQQGVDFFAVATIDEGIRLRTNGIEGQILILGYTPPTRIKELANYTLTQTIISKEHAYSLNQQQIPISCHLKIDTGMHRLGIEPVVQEISSLYRLPYLDIQGIYSHLGSADDRSDKGIKRTRKQISMFDYLLHELEFQKIDVGITHLQSSYGILNYPELTYDYVRPGIFLYGYLSEQNGETKINLNLQPILDVQALLVSKKWVAAGEYLGYGLDTKLVSPKLIGIVSIGYADGVPREISNTDFSLIYHDQKLPQIGRICMDMLLVDLTDSPEIKVESQISVFPDLEETANQANTLTNEIISRLGNRFYTEWS</sequence>
<evidence type="ECO:0000256" key="11">
    <source>
        <dbReference type="ARBA" id="ARBA00061081"/>
    </source>
</evidence>
<evidence type="ECO:0000256" key="10">
    <source>
        <dbReference type="ARBA" id="ARBA00060905"/>
    </source>
</evidence>
<feature type="modified residue" description="N6-(pyridoxal phosphate)lysine" evidence="12 13">
    <location>
        <position position="373"/>
    </location>
</feature>
<comment type="pathway">
    <text evidence="12">Amino-acid biosynthesis; D-alanine biosynthesis; D-alanine from L-alanine: step 1/1.</text>
</comment>
<geneLocation type="plasmid" evidence="17">
    <name>pEfm12493</name>
</geneLocation>
<dbReference type="SUPFAM" id="SSF51419">
    <property type="entry name" value="PLP-binding barrel"/>
    <property type="match status" value="1"/>
</dbReference>
<keyword evidence="6 15" id="KW-1133">Transmembrane helix</keyword>
<dbReference type="InterPro" id="IPR029066">
    <property type="entry name" value="PLP-binding_barrel"/>
</dbReference>
<feature type="transmembrane region" description="Helical" evidence="15">
    <location>
        <begin position="271"/>
        <end position="295"/>
    </location>
</feature>
<dbReference type="InterPro" id="IPR002656">
    <property type="entry name" value="Acyl_transf_3_dom"/>
</dbReference>
<dbReference type="GO" id="GO:0005829">
    <property type="term" value="C:cytosol"/>
    <property type="evidence" value="ECO:0007669"/>
    <property type="project" value="TreeGrafter"/>
</dbReference>
<keyword evidence="17" id="KW-0614">Plasmid</keyword>